<dbReference type="HOGENOM" id="CLU_129713_0_0_10"/>
<dbReference type="Proteomes" id="UP000002945">
    <property type="component" value="Unassembled WGS sequence"/>
</dbReference>
<evidence type="ECO:0000313" key="2">
    <source>
        <dbReference type="Proteomes" id="UP000002945"/>
    </source>
</evidence>
<sequence length="164" mass="18480">MIFVLMKRLFTYSLLLVVCVSCDFINRSVVKEETIVAQEKQSIDLDTVDEFPSFASCDHLEKEAQKNCFFETLTNQIYEHLSQNDFTVSKNIQDTIQVALQIDTLGIINIESINKKVVTGEHLPNLDSLIHASINNLPKASAANKRGIPVTTKFILPIILNVKE</sequence>
<dbReference type="EMBL" id="ABIB01000001">
    <property type="protein sequence ID" value="EDP98175.1"/>
    <property type="molecule type" value="Genomic_DNA"/>
</dbReference>
<reference evidence="1 2" key="1">
    <citation type="journal article" date="2011" name="J. Bacteriol.">
        <title>Genome sequence of the algicidal bacterium Kordia algicida OT-1.</title>
        <authorList>
            <person name="Lee H.S."/>
            <person name="Kang S.G."/>
            <person name="Kwon K.K."/>
            <person name="Lee J.H."/>
            <person name="Kim S.J."/>
        </authorList>
    </citation>
    <scope>NUCLEOTIDE SEQUENCE [LARGE SCALE GENOMIC DNA]</scope>
    <source>
        <strain evidence="1 2">OT-1</strain>
    </source>
</reference>
<dbReference type="RefSeq" id="WP_007095188.1">
    <property type="nucleotide sequence ID" value="NZ_DS544873.1"/>
</dbReference>
<name>A9DJS8_9FLAO</name>
<evidence type="ECO:0008006" key="3">
    <source>
        <dbReference type="Google" id="ProtNLM"/>
    </source>
</evidence>
<dbReference type="STRING" id="391587.KAOT1_13197"/>
<dbReference type="AlphaFoldDB" id="A9DJS8"/>
<proteinExistence type="predicted"/>
<keyword evidence="2" id="KW-1185">Reference proteome</keyword>
<evidence type="ECO:0000313" key="1">
    <source>
        <dbReference type="EMBL" id="EDP98175.1"/>
    </source>
</evidence>
<protein>
    <recommendedName>
        <fullName evidence="3">TonB C-terminal domain-containing protein</fullName>
    </recommendedName>
</protein>
<organism evidence="1 2">
    <name type="scientific">Kordia algicida OT-1</name>
    <dbReference type="NCBI Taxonomy" id="391587"/>
    <lineage>
        <taxon>Bacteria</taxon>
        <taxon>Pseudomonadati</taxon>
        <taxon>Bacteroidota</taxon>
        <taxon>Flavobacteriia</taxon>
        <taxon>Flavobacteriales</taxon>
        <taxon>Flavobacteriaceae</taxon>
        <taxon>Kordia</taxon>
    </lineage>
</organism>
<accession>A9DJS8</accession>
<comment type="caution">
    <text evidence="1">The sequence shown here is derived from an EMBL/GenBank/DDBJ whole genome shotgun (WGS) entry which is preliminary data.</text>
</comment>
<dbReference type="eggNOG" id="ENOG50321V6">
    <property type="taxonomic scope" value="Bacteria"/>
</dbReference>
<dbReference type="OrthoDB" id="1191002at2"/>
<gene>
    <name evidence="1" type="ORF">KAOT1_13197</name>
</gene>